<dbReference type="EMBL" id="FORX01000029">
    <property type="protein sequence ID" value="SFK50302.1"/>
    <property type="molecule type" value="Genomic_DNA"/>
</dbReference>
<evidence type="ECO:0000313" key="1">
    <source>
        <dbReference type="EMBL" id="SFK50302.1"/>
    </source>
</evidence>
<dbReference type="STRING" id="52560.SAMN04488082_1295"/>
<reference evidence="2" key="1">
    <citation type="submission" date="2016-10" db="EMBL/GenBank/DDBJ databases">
        <authorList>
            <person name="Varghese N."/>
            <person name="Submissions S."/>
        </authorList>
    </citation>
    <scope>NUCLEOTIDE SEQUENCE [LARGE SCALE GENOMIC DNA]</scope>
    <source>
        <strain evidence="2">DSM 5918</strain>
    </source>
</reference>
<dbReference type="OrthoDB" id="163426at2"/>
<organism evidence="1 2">
    <name type="scientific">Desulfomicrobium apsheronum</name>
    <dbReference type="NCBI Taxonomy" id="52560"/>
    <lineage>
        <taxon>Bacteria</taxon>
        <taxon>Pseudomonadati</taxon>
        <taxon>Thermodesulfobacteriota</taxon>
        <taxon>Desulfovibrionia</taxon>
        <taxon>Desulfovibrionales</taxon>
        <taxon>Desulfomicrobiaceae</taxon>
        <taxon>Desulfomicrobium</taxon>
    </lineage>
</organism>
<dbReference type="RefSeq" id="WP_092379408.1">
    <property type="nucleotide sequence ID" value="NZ_FORX01000029.1"/>
</dbReference>
<gene>
    <name evidence="1" type="ORF">SAMN04488082_1295</name>
</gene>
<dbReference type="Pfam" id="PF09719">
    <property type="entry name" value="C_GCAxxG_C_C"/>
    <property type="match status" value="1"/>
</dbReference>
<protein>
    <submittedName>
        <fullName evidence="1">Putative redox-active protein (C_GCAxxG_C_C)</fullName>
    </submittedName>
</protein>
<proteinExistence type="predicted"/>
<evidence type="ECO:0000313" key="2">
    <source>
        <dbReference type="Proteomes" id="UP000198635"/>
    </source>
</evidence>
<keyword evidence="2" id="KW-1185">Reference proteome</keyword>
<dbReference type="NCBIfam" id="NF045669">
    <property type="entry name" value="DVU1555_fam_CGA"/>
    <property type="match status" value="1"/>
</dbReference>
<dbReference type="AlphaFoldDB" id="A0A1I4A1R3"/>
<dbReference type="InterPro" id="IPR010181">
    <property type="entry name" value="CGCAxxGCC_motif"/>
</dbReference>
<accession>A0A1I4A1R3</accession>
<dbReference type="Proteomes" id="UP000198635">
    <property type="component" value="Unassembled WGS sequence"/>
</dbReference>
<sequence>MNEYDLDILRLHTQGFCCAQIVVQMALEMQGAQNPGLIRAMSGLCVGFSSTRGACGALTGAACLIAYYAGKGAADEEAHDRLPLMLTELADWFEEYATGRFGGINCSAIVPDGKPDASICGGLVGECFGRVMTILVENGFDPSSEPDE</sequence>
<name>A0A1I4A1R3_9BACT</name>